<evidence type="ECO:0000313" key="1">
    <source>
        <dbReference type="EMBL" id="APP31622.1"/>
    </source>
</evidence>
<evidence type="ECO:0000313" key="2">
    <source>
        <dbReference type="Proteomes" id="UP000072389"/>
    </source>
</evidence>
<dbReference type="EMBL" id="CP018664">
    <property type="protein sequence ID" value="APP31622.1"/>
    <property type="molecule type" value="Genomic_DNA"/>
</dbReference>
<organism evidence="1 2">
    <name type="scientific">Acinetobacter baumannii</name>
    <dbReference type="NCBI Taxonomy" id="470"/>
    <lineage>
        <taxon>Bacteria</taxon>
        <taxon>Pseudomonadati</taxon>
        <taxon>Pseudomonadota</taxon>
        <taxon>Gammaproteobacteria</taxon>
        <taxon>Moraxellales</taxon>
        <taxon>Moraxellaceae</taxon>
        <taxon>Acinetobacter</taxon>
        <taxon>Acinetobacter calcoaceticus/baumannii complex</taxon>
    </lineage>
</organism>
<name>A0A1E3M8E7_ACIBA</name>
<dbReference type="RefSeq" id="WP_000773899.1">
    <property type="nucleotide sequence ID" value="NZ_CAUZGM010000005.1"/>
</dbReference>
<proteinExistence type="predicted"/>
<accession>A0A1E3M8E7</accession>
<dbReference type="Proteomes" id="UP000072389">
    <property type="component" value="Chromosome"/>
</dbReference>
<evidence type="ECO:0008006" key="3">
    <source>
        <dbReference type="Google" id="ProtNLM"/>
    </source>
</evidence>
<sequence>MKLNMKKILIIIALLAPLMLITNYIANRLSKKNEIYIDQVLKQDVELHNKYGDITEYNLRKAGKSFSGGGDEKSYYYYTYSVKGNITSGLIKLKLFENDQKKIDGYTIEFIK</sequence>
<reference evidence="1 2" key="1">
    <citation type="journal article" date="2014" name="Antimicrob. Agents Chemother.">
        <title>Triclosan can select for an AdeIJK-overexpressing mutant of Acinetobacter baumannii ATCC 17978 that displays reduced susceptibility to multiple antibiotics.</title>
        <authorList>
            <person name="Fernando D.M."/>
            <person name="Xu W."/>
            <person name="Loewen P.C."/>
            <person name="Zhanel G.G."/>
            <person name="Kumar A."/>
        </authorList>
    </citation>
    <scope>NUCLEOTIDE SEQUENCE [LARGE SCALE GENOMIC DNA]</scope>
    <source>
        <strain evidence="1 2">ATCC 17978</strain>
    </source>
</reference>
<gene>
    <name evidence="1" type="ORF">AUO97_12740</name>
</gene>
<protein>
    <recommendedName>
        <fullName evidence="3">DUF3139 domain-containing protein</fullName>
    </recommendedName>
</protein>
<dbReference type="AlphaFoldDB" id="A0A1E3M8E7"/>